<feature type="region of interest" description="Disordered" evidence="1">
    <location>
        <begin position="75"/>
        <end position="104"/>
    </location>
</feature>
<sequence>MKMENTSTDSDGQRRGSAGIIRQKSFDDIEEDIIGYNQNELSERRRRNSMENKTISTDVLRRQYRELWQLRATYEAEESDPTEESSDTLPTNPQQKLVKNDSGYKSIERRDYSIDIKSDYMFRQFTTSGTTTATQYNTPPNRHSLALQHSIQEEQEADIQPTFV</sequence>
<reference evidence="2" key="1">
    <citation type="submission" date="2020-11" db="EMBL/GenBank/DDBJ databases">
        <authorList>
            <person name="Tran Van P."/>
        </authorList>
    </citation>
    <scope>NUCLEOTIDE SEQUENCE</scope>
</reference>
<feature type="compositionally biased region" description="Acidic residues" evidence="1">
    <location>
        <begin position="75"/>
        <end position="86"/>
    </location>
</feature>
<evidence type="ECO:0000313" key="3">
    <source>
        <dbReference type="Proteomes" id="UP000759131"/>
    </source>
</evidence>
<dbReference type="Proteomes" id="UP000759131">
    <property type="component" value="Unassembled WGS sequence"/>
</dbReference>
<evidence type="ECO:0000313" key="2">
    <source>
        <dbReference type="EMBL" id="CAD7632215.1"/>
    </source>
</evidence>
<dbReference type="OrthoDB" id="6515338at2759"/>
<feature type="region of interest" description="Disordered" evidence="1">
    <location>
        <begin position="1"/>
        <end position="24"/>
    </location>
</feature>
<name>A0A7R9L1I9_9ACAR</name>
<keyword evidence="3" id="KW-1185">Reference proteome</keyword>
<evidence type="ECO:0000256" key="1">
    <source>
        <dbReference type="SAM" id="MobiDB-lite"/>
    </source>
</evidence>
<dbReference type="EMBL" id="OC865194">
    <property type="protein sequence ID" value="CAD7632215.1"/>
    <property type="molecule type" value="Genomic_DNA"/>
</dbReference>
<organism evidence="2">
    <name type="scientific">Medioppia subpectinata</name>
    <dbReference type="NCBI Taxonomy" id="1979941"/>
    <lineage>
        <taxon>Eukaryota</taxon>
        <taxon>Metazoa</taxon>
        <taxon>Ecdysozoa</taxon>
        <taxon>Arthropoda</taxon>
        <taxon>Chelicerata</taxon>
        <taxon>Arachnida</taxon>
        <taxon>Acari</taxon>
        <taxon>Acariformes</taxon>
        <taxon>Sarcoptiformes</taxon>
        <taxon>Oribatida</taxon>
        <taxon>Brachypylina</taxon>
        <taxon>Oppioidea</taxon>
        <taxon>Oppiidae</taxon>
        <taxon>Medioppia</taxon>
    </lineage>
</organism>
<dbReference type="AlphaFoldDB" id="A0A7R9L1I9"/>
<protein>
    <submittedName>
        <fullName evidence="2">Uncharacterized protein</fullName>
    </submittedName>
</protein>
<accession>A0A7R9L1I9</accession>
<proteinExistence type="predicted"/>
<dbReference type="EMBL" id="CAJPIZ010010619">
    <property type="protein sequence ID" value="CAG2112645.1"/>
    <property type="molecule type" value="Genomic_DNA"/>
</dbReference>
<gene>
    <name evidence="2" type="ORF">OSB1V03_LOCUS12620</name>
</gene>
<feature type="compositionally biased region" description="Polar residues" evidence="1">
    <location>
        <begin position="1"/>
        <end position="10"/>
    </location>
</feature>